<accession>A0AAF0ZUH2</accession>
<evidence type="ECO:0000313" key="1">
    <source>
        <dbReference type="EMBL" id="WMV49835.1"/>
    </source>
</evidence>
<name>A0AAF0ZUH2_SOLVR</name>
<sequence>MVHNGSKSSVVVDVKAKQRLDPIIVDLKEAGEKDDQGALPHAPQAPQAPQALVDLLTDQLTKAEFRATFLLFSQAAIVTTQA</sequence>
<dbReference type="AlphaFoldDB" id="A0AAF0ZUH2"/>
<evidence type="ECO:0000313" key="2">
    <source>
        <dbReference type="Proteomes" id="UP001234989"/>
    </source>
</evidence>
<protein>
    <submittedName>
        <fullName evidence="1">Uncharacterized protein</fullName>
    </submittedName>
</protein>
<reference evidence="1" key="1">
    <citation type="submission" date="2023-08" db="EMBL/GenBank/DDBJ databases">
        <title>A de novo genome assembly of Solanum verrucosum Schlechtendal, a Mexican diploid species geographically isolated from the other diploid A-genome species in potato relatives.</title>
        <authorList>
            <person name="Hosaka K."/>
        </authorList>
    </citation>
    <scope>NUCLEOTIDE SEQUENCE</scope>
    <source>
        <tissue evidence="1">Young leaves</tissue>
    </source>
</reference>
<organism evidence="1 2">
    <name type="scientific">Solanum verrucosum</name>
    <dbReference type="NCBI Taxonomy" id="315347"/>
    <lineage>
        <taxon>Eukaryota</taxon>
        <taxon>Viridiplantae</taxon>
        <taxon>Streptophyta</taxon>
        <taxon>Embryophyta</taxon>
        <taxon>Tracheophyta</taxon>
        <taxon>Spermatophyta</taxon>
        <taxon>Magnoliopsida</taxon>
        <taxon>eudicotyledons</taxon>
        <taxon>Gunneridae</taxon>
        <taxon>Pentapetalae</taxon>
        <taxon>asterids</taxon>
        <taxon>lamiids</taxon>
        <taxon>Solanales</taxon>
        <taxon>Solanaceae</taxon>
        <taxon>Solanoideae</taxon>
        <taxon>Solaneae</taxon>
        <taxon>Solanum</taxon>
    </lineage>
</organism>
<dbReference type="EMBL" id="CP133621">
    <property type="protein sequence ID" value="WMV49835.1"/>
    <property type="molecule type" value="Genomic_DNA"/>
</dbReference>
<dbReference type="Proteomes" id="UP001234989">
    <property type="component" value="Chromosome 10"/>
</dbReference>
<gene>
    <name evidence="1" type="ORF">MTR67_043220</name>
</gene>
<proteinExistence type="predicted"/>
<keyword evidence="2" id="KW-1185">Reference proteome</keyword>